<evidence type="ECO:0000313" key="3">
    <source>
        <dbReference type="EMBL" id="MFD2743006.1"/>
    </source>
</evidence>
<dbReference type="InterPro" id="IPR050546">
    <property type="entry name" value="Glycosyl_Hydrlase_16"/>
</dbReference>
<comment type="similarity">
    <text evidence="1">Belongs to the glycosyl hydrolase 16 family.</text>
</comment>
<reference evidence="4" key="1">
    <citation type="journal article" date="2019" name="Int. J. Syst. Evol. Microbiol.">
        <title>The Global Catalogue of Microorganisms (GCM) 10K type strain sequencing project: providing services to taxonomists for standard genome sequencing and annotation.</title>
        <authorList>
            <consortium name="The Broad Institute Genomics Platform"/>
            <consortium name="The Broad Institute Genome Sequencing Center for Infectious Disease"/>
            <person name="Wu L."/>
            <person name="Ma J."/>
        </authorList>
    </citation>
    <scope>NUCLEOTIDE SEQUENCE [LARGE SCALE GENOMIC DNA]</scope>
    <source>
        <strain evidence="4">KCTC 42247</strain>
    </source>
</reference>
<dbReference type="EMBL" id="JBHUMB010000006">
    <property type="protein sequence ID" value="MFD2743006.1"/>
    <property type="molecule type" value="Genomic_DNA"/>
</dbReference>
<dbReference type="PROSITE" id="PS51762">
    <property type="entry name" value="GH16_2"/>
    <property type="match status" value="1"/>
</dbReference>
<comment type="caution">
    <text evidence="3">The sequence shown here is derived from an EMBL/GenBank/DDBJ whole genome shotgun (WGS) entry which is preliminary data.</text>
</comment>
<evidence type="ECO:0000313" key="4">
    <source>
        <dbReference type="Proteomes" id="UP001597418"/>
    </source>
</evidence>
<evidence type="ECO:0000256" key="1">
    <source>
        <dbReference type="ARBA" id="ARBA00006865"/>
    </source>
</evidence>
<organism evidence="3 4">
    <name type="scientific">Sphingobacterium populi</name>
    <dbReference type="NCBI Taxonomy" id="1812824"/>
    <lineage>
        <taxon>Bacteria</taxon>
        <taxon>Pseudomonadati</taxon>
        <taxon>Bacteroidota</taxon>
        <taxon>Sphingobacteriia</taxon>
        <taxon>Sphingobacteriales</taxon>
        <taxon>Sphingobacteriaceae</taxon>
        <taxon>Sphingobacterium</taxon>
    </lineage>
</organism>
<protein>
    <submittedName>
        <fullName evidence="3">Family 16 glycosylhydrolase</fullName>
    </submittedName>
</protein>
<dbReference type="InterPro" id="IPR000757">
    <property type="entry name" value="Beta-glucanase-like"/>
</dbReference>
<dbReference type="RefSeq" id="WP_066754454.1">
    <property type="nucleotide sequence ID" value="NZ_JBHUMB010000006.1"/>
</dbReference>
<dbReference type="PANTHER" id="PTHR10963">
    <property type="entry name" value="GLYCOSYL HYDROLASE-RELATED"/>
    <property type="match status" value="1"/>
</dbReference>
<dbReference type="Proteomes" id="UP001597418">
    <property type="component" value="Unassembled WGS sequence"/>
</dbReference>
<name>A0ABW5UD34_9SPHI</name>
<dbReference type="PANTHER" id="PTHR10963:SF55">
    <property type="entry name" value="GLYCOSIDE HYDROLASE FAMILY 16 PROTEIN"/>
    <property type="match status" value="1"/>
</dbReference>
<dbReference type="CDD" id="cd08023">
    <property type="entry name" value="GH16_laminarinase_like"/>
    <property type="match status" value="1"/>
</dbReference>
<gene>
    <name evidence="3" type="ORF">ACFSQ6_06310</name>
</gene>
<feature type="domain" description="GH16" evidence="2">
    <location>
        <begin position="6"/>
        <end position="247"/>
    </location>
</feature>
<accession>A0ABW5UD34</accession>
<dbReference type="InterPro" id="IPR013320">
    <property type="entry name" value="ConA-like_dom_sf"/>
</dbReference>
<evidence type="ECO:0000259" key="2">
    <source>
        <dbReference type="PROSITE" id="PS51762"/>
    </source>
</evidence>
<dbReference type="Gene3D" id="2.60.120.200">
    <property type="match status" value="1"/>
</dbReference>
<sequence length="247" mass="29053">MACRKPDLNIEGLPTVVLPPQGYTLAWEDEFDKALLDSTKWSFRQLGRRRSGFNTRECIIPNEERGTLTIRTFLRNDSIFTGMIGTQEKFEQQYGYFECSARISQIAYGYWAAFWLQSPDIGKTLNPEVDGVEIDIMEFVHGYPYQVSQAIHWNGYAQNHMMSSNNILSDSRFDGAQYHLYSMEWTPDYYRFFVDRRMVWEVRGPISHREQYMILSCEVGDRLPFINTFGNTPVDFEIDYVRVYKKE</sequence>
<keyword evidence="4" id="KW-1185">Reference proteome</keyword>
<proteinExistence type="inferred from homology"/>
<dbReference type="SUPFAM" id="SSF49899">
    <property type="entry name" value="Concanavalin A-like lectins/glucanases"/>
    <property type="match status" value="1"/>
</dbReference>
<dbReference type="Pfam" id="PF00722">
    <property type="entry name" value="Glyco_hydro_16"/>
    <property type="match status" value="1"/>
</dbReference>